<evidence type="ECO:0000313" key="1">
    <source>
        <dbReference type="EMBL" id="CUR54374.1"/>
    </source>
</evidence>
<sequence length="57" mass="6475">MRVPRGLAGGWSTQGLQRLLPDRSVRIECHEMLLERGMPELVQRADLPQHLPMVCVP</sequence>
<reference evidence="1" key="1">
    <citation type="submission" date="2015-08" db="EMBL/GenBank/DDBJ databases">
        <authorList>
            <person name="Babu N.S."/>
            <person name="Beckwith C.J."/>
            <person name="Beseler K.G."/>
            <person name="Brison A."/>
            <person name="Carone J.V."/>
            <person name="Caskin T.P."/>
            <person name="Diamond M."/>
            <person name="Durham M.E."/>
            <person name="Foxe J.M."/>
            <person name="Go M."/>
            <person name="Henderson B.A."/>
            <person name="Jones I.B."/>
            <person name="McGettigan J.A."/>
            <person name="Micheletti S.J."/>
            <person name="Nasrallah M.E."/>
            <person name="Ortiz D."/>
            <person name="Piller C.R."/>
            <person name="Privatt S.R."/>
            <person name="Schneider S.L."/>
            <person name="Sharp S."/>
            <person name="Smith T.C."/>
            <person name="Stanton J.D."/>
            <person name="Ullery H.E."/>
            <person name="Wilson R.J."/>
            <person name="Serrano M.G."/>
            <person name="Buck G."/>
            <person name="Lee V."/>
            <person name="Wang Y."/>
            <person name="Carvalho R."/>
            <person name="Voegtly L."/>
            <person name="Shi R."/>
            <person name="Duckworth R."/>
            <person name="Johnson A."/>
            <person name="Loviza R."/>
            <person name="Walstead R."/>
            <person name="Shah Z."/>
            <person name="Kiflezghi M."/>
            <person name="Wade K."/>
            <person name="Ball S.L."/>
            <person name="Bradley K.W."/>
            <person name="Asai D.J."/>
            <person name="Bowman C.A."/>
            <person name="Russell D.A."/>
            <person name="Pope W.H."/>
            <person name="Jacobs-Sera D."/>
            <person name="Hendrix R.W."/>
            <person name="Hatfull G.F."/>
        </authorList>
    </citation>
    <scope>NUCLEOTIDE SEQUENCE</scope>
</reference>
<protein>
    <submittedName>
        <fullName evidence="1">Uncharacterized protein</fullName>
    </submittedName>
</protein>
<dbReference type="AlphaFoldDB" id="A0A2P2BXA7"/>
<accession>A0A2P2BXA7</accession>
<dbReference type="EMBL" id="CZKA01000007">
    <property type="protein sequence ID" value="CUR54374.1"/>
    <property type="molecule type" value="Genomic_DNA"/>
</dbReference>
<name>A0A2P2BXA7_9ZZZZ</name>
<proteinExistence type="predicted"/>
<organism evidence="1">
    <name type="scientific">metagenome</name>
    <dbReference type="NCBI Taxonomy" id="256318"/>
    <lineage>
        <taxon>unclassified sequences</taxon>
        <taxon>metagenomes</taxon>
    </lineage>
</organism>
<gene>
    <name evidence="1" type="ORF">NOCA2150116</name>
</gene>